<accession>A0A232EJ30</accession>
<keyword evidence="2" id="KW-1185">Reference proteome</keyword>
<feature type="non-terminal residue" evidence="1">
    <location>
        <position position="1"/>
    </location>
</feature>
<gene>
    <name evidence="1" type="ORF">TSAR_011001</name>
</gene>
<evidence type="ECO:0000313" key="2">
    <source>
        <dbReference type="Proteomes" id="UP000215335"/>
    </source>
</evidence>
<comment type="caution">
    <text evidence="1">The sequence shown here is derived from an EMBL/GenBank/DDBJ whole genome shotgun (WGS) entry which is preliminary data.</text>
</comment>
<dbReference type="EMBL" id="NNAY01004112">
    <property type="protein sequence ID" value="OXU18355.1"/>
    <property type="molecule type" value="Genomic_DNA"/>
</dbReference>
<dbReference type="Proteomes" id="UP000215335">
    <property type="component" value="Unassembled WGS sequence"/>
</dbReference>
<dbReference type="AlphaFoldDB" id="A0A232EJ30"/>
<evidence type="ECO:0000313" key="1">
    <source>
        <dbReference type="EMBL" id="OXU18355.1"/>
    </source>
</evidence>
<organism evidence="1 2">
    <name type="scientific">Trichomalopsis sarcophagae</name>
    <dbReference type="NCBI Taxonomy" id="543379"/>
    <lineage>
        <taxon>Eukaryota</taxon>
        <taxon>Metazoa</taxon>
        <taxon>Ecdysozoa</taxon>
        <taxon>Arthropoda</taxon>
        <taxon>Hexapoda</taxon>
        <taxon>Insecta</taxon>
        <taxon>Pterygota</taxon>
        <taxon>Neoptera</taxon>
        <taxon>Endopterygota</taxon>
        <taxon>Hymenoptera</taxon>
        <taxon>Apocrita</taxon>
        <taxon>Proctotrupomorpha</taxon>
        <taxon>Chalcidoidea</taxon>
        <taxon>Pteromalidae</taxon>
        <taxon>Pteromalinae</taxon>
        <taxon>Trichomalopsis</taxon>
    </lineage>
</organism>
<name>A0A232EJ30_9HYME</name>
<protein>
    <submittedName>
        <fullName evidence="1">Uncharacterized protein</fullName>
    </submittedName>
</protein>
<reference evidence="1 2" key="1">
    <citation type="journal article" date="2017" name="Curr. Biol.">
        <title>The Evolution of Venom by Co-option of Single-Copy Genes.</title>
        <authorList>
            <person name="Martinson E.O."/>
            <person name="Mrinalini"/>
            <person name="Kelkar Y.D."/>
            <person name="Chang C.H."/>
            <person name="Werren J.H."/>
        </authorList>
    </citation>
    <scope>NUCLEOTIDE SEQUENCE [LARGE SCALE GENOMIC DNA]</scope>
    <source>
        <strain evidence="1 2">Alberta</strain>
        <tissue evidence="1">Whole body</tissue>
    </source>
</reference>
<proteinExistence type="predicted"/>
<sequence length="105" mass="11763">EELECGGHLMKDIIEIMSCIITNSGKVTKSYWGWISGDGPGDLVEIEIRLNANQDIYNAGTFASCLPSTSILRKSMTIVNKFLITFEYLVHTVHMAWRKLISLLA</sequence>